<feature type="domain" description="Glycosyl hydrolase family 95 N-terminal" evidence="2">
    <location>
        <begin position="25"/>
        <end position="255"/>
    </location>
</feature>
<name>M5UA93_9BACT</name>
<dbReference type="SUPFAM" id="SSF48208">
    <property type="entry name" value="Six-hairpin glycosidases"/>
    <property type="match status" value="1"/>
</dbReference>
<keyword evidence="1" id="KW-0732">Signal</keyword>
<feature type="non-terminal residue" evidence="4">
    <location>
        <position position="601"/>
    </location>
</feature>
<protein>
    <submittedName>
        <fullName evidence="4">Alpha-L-fucosidase</fullName>
    </submittedName>
</protein>
<dbReference type="Pfam" id="PF22124">
    <property type="entry name" value="Glyco_hydro_95_cat"/>
    <property type="match status" value="1"/>
</dbReference>
<feature type="signal peptide" evidence="1">
    <location>
        <begin position="1"/>
        <end position="22"/>
    </location>
</feature>
<dbReference type="EMBL" id="ANOH01000399">
    <property type="protein sequence ID" value="EMI52938.1"/>
    <property type="molecule type" value="Genomic_DNA"/>
</dbReference>
<dbReference type="PANTHER" id="PTHR31084:SF0">
    <property type="entry name" value="ALPHA-L-FUCOSIDASE 2"/>
    <property type="match status" value="1"/>
</dbReference>
<reference evidence="4 5" key="1">
    <citation type="journal article" date="2013" name="Mar. Genomics">
        <title>Expression of sulfatases in Rhodopirellula baltica and the diversity of sulfatases in the genus Rhodopirellula.</title>
        <authorList>
            <person name="Wegner C.E."/>
            <person name="Richter-Heitmann T."/>
            <person name="Klindworth A."/>
            <person name="Klockow C."/>
            <person name="Richter M."/>
            <person name="Achstetter T."/>
            <person name="Glockner F.O."/>
            <person name="Harder J."/>
        </authorList>
    </citation>
    <scope>NUCLEOTIDE SEQUENCE [LARGE SCALE GENOMIC DNA]</scope>
    <source>
        <strain evidence="4 5">SM41</strain>
    </source>
</reference>
<gene>
    <name evidence="4" type="ORF">RSSM_05665</name>
</gene>
<dbReference type="PANTHER" id="PTHR31084">
    <property type="entry name" value="ALPHA-L-FUCOSIDASE 2"/>
    <property type="match status" value="1"/>
</dbReference>
<dbReference type="OrthoDB" id="9817969at2"/>
<feature type="chain" id="PRO_5004073039" evidence="1">
    <location>
        <begin position="23"/>
        <end position="601"/>
    </location>
</feature>
<evidence type="ECO:0000313" key="5">
    <source>
        <dbReference type="Proteomes" id="UP000011885"/>
    </source>
</evidence>
<dbReference type="Gene3D" id="1.50.10.10">
    <property type="match status" value="1"/>
</dbReference>
<organism evidence="4 5">
    <name type="scientific">Rhodopirellula sallentina SM41</name>
    <dbReference type="NCBI Taxonomy" id="1263870"/>
    <lineage>
        <taxon>Bacteria</taxon>
        <taxon>Pseudomonadati</taxon>
        <taxon>Planctomycetota</taxon>
        <taxon>Planctomycetia</taxon>
        <taxon>Pirellulales</taxon>
        <taxon>Pirellulaceae</taxon>
        <taxon>Rhodopirellula</taxon>
    </lineage>
</organism>
<proteinExistence type="predicted"/>
<evidence type="ECO:0000259" key="2">
    <source>
        <dbReference type="Pfam" id="PF14498"/>
    </source>
</evidence>
<feature type="domain" description="Glycosyl hydrolase family 95 catalytic" evidence="3">
    <location>
        <begin position="278"/>
        <end position="599"/>
    </location>
</feature>
<dbReference type="RefSeq" id="WP_008686696.1">
    <property type="nucleotide sequence ID" value="NZ_ANOH01000399.1"/>
</dbReference>
<dbReference type="InterPro" id="IPR054363">
    <property type="entry name" value="GH95_cat"/>
</dbReference>
<evidence type="ECO:0000259" key="3">
    <source>
        <dbReference type="Pfam" id="PF22124"/>
    </source>
</evidence>
<evidence type="ECO:0000313" key="4">
    <source>
        <dbReference type="EMBL" id="EMI52938.1"/>
    </source>
</evidence>
<dbReference type="Gene3D" id="2.70.98.50">
    <property type="entry name" value="putative glycoside hydrolase family protein from bacillus halodurans"/>
    <property type="match status" value="1"/>
</dbReference>
<accession>M5UA93</accession>
<dbReference type="InterPro" id="IPR027414">
    <property type="entry name" value="GH95_N_dom"/>
</dbReference>
<dbReference type="GO" id="GO:0004560">
    <property type="term" value="F:alpha-L-fucosidase activity"/>
    <property type="evidence" value="ECO:0007669"/>
    <property type="project" value="TreeGrafter"/>
</dbReference>
<dbReference type="InterPro" id="IPR008928">
    <property type="entry name" value="6-hairpin_glycosidase_sf"/>
</dbReference>
<evidence type="ECO:0000256" key="1">
    <source>
        <dbReference type="SAM" id="SignalP"/>
    </source>
</evidence>
<dbReference type="Proteomes" id="UP000011885">
    <property type="component" value="Unassembled WGS sequence"/>
</dbReference>
<dbReference type="Pfam" id="PF14498">
    <property type="entry name" value="Glyco_hyd_65N_2"/>
    <property type="match status" value="1"/>
</dbReference>
<dbReference type="InterPro" id="IPR012341">
    <property type="entry name" value="6hp_glycosidase-like_sf"/>
</dbReference>
<dbReference type="GO" id="GO:0005975">
    <property type="term" value="P:carbohydrate metabolic process"/>
    <property type="evidence" value="ECO:0007669"/>
    <property type="project" value="InterPro"/>
</dbReference>
<comment type="caution">
    <text evidence="4">The sequence shown here is derived from an EMBL/GenBank/DDBJ whole genome shotgun (WGS) entry which is preliminary data.</text>
</comment>
<sequence>MKKLAILILLTLLFAGNTTATADTLWYEQPGTNPLTSLPIGNGRIGGLIFGGVANEKIVISEDTVWSGGPHDYTNVGSHQYLPELRKRILTEKYEEAAEFGAEHLLGIPKNQKKFQMLANLHLQFPGHDSPQDYRRQLNMSDATATVRYRINDAVFTREIFASHPDDVIAIRIQCDQNHRITMNAAFDSLHPGCSVSAGSPNELVINGNADAIRFQSRMCVLQNGGTLQHADSGLKIKDASSVVIILAAATNYVNHHNVSASPPQRCQRALANASDSSFDELKRRHVADFRSLYDRVQLNLKATPAERETPTDTLLEKVIQGERSALLEERLFQYGRYLNISGARPGTQPLNLVGIWPTEGLDAPWGGKWTLNINAELNTWPVETTALPECHEPLLALLEDLRVTGRRVATEHYGCRGFVAHHNTDLWRGAAPVDTAIHGLWPMGSAWLCRHIWEHYDFSRNRDYLRDAYPTMKEAALFYEDYLIEGPDGHLATCPAISFEQTFRKKDGTLGRLTYAPTMDNQILRDLFSNCIQAAQTLGTDTDKCETWTHIISRLRPNQIDPDTGRIMEWAFQAEQPRVSGQLAPLWGVSPGREINIHDT</sequence>
<dbReference type="AlphaFoldDB" id="M5UA93"/>
<keyword evidence="5" id="KW-1185">Reference proteome</keyword>